<dbReference type="PANTHER" id="PTHR30093">
    <property type="entry name" value="GENERAL SECRETION PATHWAY PROTEIN G"/>
    <property type="match status" value="1"/>
</dbReference>
<evidence type="ECO:0000259" key="2">
    <source>
        <dbReference type="Pfam" id="PF07596"/>
    </source>
</evidence>
<keyword evidence="1" id="KW-0472">Membrane</keyword>
<keyword evidence="4" id="KW-1185">Reference proteome</keyword>
<evidence type="ECO:0000256" key="1">
    <source>
        <dbReference type="SAM" id="Phobius"/>
    </source>
</evidence>
<dbReference type="InterPro" id="IPR012902">
    <property type="entry name" value="N_methyl_site"/>
</dbReference>
<dbReference type="PANTHER" id="PTHR30093:SF2">
    <property type="entry name" value="TYPE II SECRETION SYSTEM PROTEIN H"/>
    <property type="match status" value="1"/>
</dbReference>
<evidence type="ECO:0000313" key="4">
    <source>
        <dbReference type="Proteomes" id="UP000315017"/>
    </source>
</evidence>
<dbReference type="Pfam" id="PF07963">
    <property type="entry name" value="N_methyl"/>
    <property type="match status" value="1"/>
</dbReference>
<dbReference type="InterPro" id="IPR011453">
    <property type="entry name" value="DUF1559"/>
</dbReference>
<gene>
    <name evidence="3" type="ORF">ETAA8_56710</name>
</gene>
<dbReference type="Pfam" id="PF07596">
    <property type="entry name" value="SBP_bac_10"/>
    <property type="match status" value="1"/>
</dbReference>
<sequence>MPTKQIYPLKPLPRAKNMRLHRAFTLVEMLVVISIIGILVALLLPALGVARETARSVACQNNLRQFGIGLIAHSERNNGAMCTGAFDWLNDGAVTEKGWVADLVNVGTPTGEMLCASNSARVSETFYDLLQAPTASFEADSCVPRLGTPVTKEPDGSDLFNACRNIVKNAPGVGSTGRNNVVLKEIYAKAYNTNYTASWYLVRGEPMVGASGNLQVANGACGPASLANRQCSTGPLRTSVLDTSSTPSSAVPLIGDGGLVTQKPLPIDFEDSPSGSATARSFTTGPVLISSLSMPTFSGAMRDGPSGWWATWHKQVLQDYRGFGVVHRNSCNIVFADGSVRGIGDKNRDGYINNGFGAIGGFTTTAPDVETTELHSSFAIDPKKF</sequence>
<dbReference type="KEGG" id="aagg:ETAA8_56710"/>
<dbReference type="EMBL" id="CP036274">
    <property type="protein sequence ID" value="QDU30526.1"/>
    <property type="molecule type" value="Genomic_DNA"/>
</dbReference>
<name>A0A517YJY1_9BACT</name>
<proteinExistence type="predicted"/>
<keyword evidence="1" id="KW-1133">Transmembrane helix</keyword>
<dbReference type="SUPFAM" id="SSF54523">
    <property type="entry name" value="Pili subunits"/>
    <property type="match status" value="1"/>
</dbReference>
<dbReference type="Gene3D" id="3.30.700.10">
    <property type="entry name" value="Glycoprotein, Type 4 Pilin"/>
    <property type="match status" value="1"/>
</dbReference>
<dbReference type="AlphaFoldDB" id="A0A517YJY1"/>
<feature type="transmembrane region" description="Helical" evidence="1">
    <location>
        <begin position="23"/>
        <end position="47"/>
    </location>
</feature>
<accession>A0A517YJY1</accession>
<dbReference type="NCBIfam" id="TIGR02532">
    <property type="entry name" value="IV_pilin_GFxxxE"/>
    <property type="match status" value="1"/>
</dbReference>
<feature type="domain" description="DUF1559" evidence="2">
    <location>
        <begin position="50"/>
        <end position="346"/>
    </location>
</feature>
<organism evidence="3 4">
    <name type="scientific">Anatilimnocola aggregata</name>
    <dbReference type="NCBI Taxonomy" id="2528021"/>
    <lineage>
        <taxon>Bacteria</taxon>
        <taxon>Pseudomonadati</taxon>
        <taxon>Planctomycetota</taxon>
        <taxon>Planctomycetia</taxon>
        <taxon>Pirellulales</taxon>
        <taxon>Pirellulaceae</taxon>
        <taxon>Anatilimnocola</taxon>
    </lineage>
</organism>
<evidence type="ECO:0000313" key="3">
    <source>
        <dbReference type="EMBL" id="QDU30526.1"/>
    </source>
</evidence>
<dbReference type="Proteomes" id="UP000315017">
    <property type="component" value="Chromosome"/>
</dbReference>
<dbReference type="OrthoDB" id="254023at2"/>
<reference evidence="3 4" key="1">
    <citation type="submission" date="2019-02" db="EMBL/GenBank/DDBJ databases">
        <title>Deep-cultivation of Planctomycetes and their phenomic and genomic characterization uncovers novel biology.</title>
        <authorList>
            <person name="Wiegand S."/>
            <person name="Jogler M."/>
            <person name="Boedeker C."/>
            <person name="Pinto D."/>
            <person name="Vollmers J."/>
            <person name="Rivas-Marin E."/>
            <person name="Kohn T."/>
            <person name="Peeters S.H."/>
            <person name="Heuer A."/>
            <person name="Rast P."/>
            <person name="Oberbeckmann S."/>
            <person name="Bunk B."/>
            <person name="Jeske O."/>
            <person name="Meyerdierks A."/>
            <person name="Storesund J.E."/>
            <person name="Kallscheuer N."/>
            <person name="Luecker S."/>
            <person name="Lage O.M."/>
            <person name="Pohl T."/>
            <person name="Merkel B.J."/>
            <person name="Hornburger P."/>
            <person name="Mueller R.-W."/>
            <person name="Bruemmer F."/>
            <person name="Labrenz M."/>
            <person name="Spormann A.M."/>
            <person name="Op den Camp H."/>
            <person name="Overmann J."/>
            <person name="Amann R."/>
            <person name="Jetten M.S.M."/>
            <person name="Mascher T."/>
            <person name="Medema M.H."/>
            <person name="Devos D.P."/>
            <person name="Kaster A.-K."/>
            <person name="Ovreas L."/>
            <person name="Rohde M."/>
            <person name="Galperin M.Y."/>
            <person name="Jogler C."/>
        </authorList>
    </citation>
    <scope>NUCLEOTIDE SEQUENCE [LARGE SCALE GENOMIC DNA]</scope>
    <source>
        <strain evidence="3 4">ETA_A8</strain>
    </source>
</reference>
<dbReference type="InterPro" id="IPR045584">
    <property type="entry name" value="Pilin-like"/>
</dbReference>
<keyword evidence="1" id="KW-0812">Transmembrane</keyword>
<protein>
    <recommendedName>
        <fullName evidence="2">DUF1559 domain-containing protein</fullName>
    </recommendedName>
</protein>